<keyword evidence="9" id="KW-0472">Membrane</keyword>
<keyword evidence="7" id="KW-0249">Electron transport</keyword>
<dbReference type="GO" id="GO:0005743">
    <property type="term" value="C:mitochondrial inner membrane"/>
    <property type="evidence" value="ECO:0007669"/>
    <property type="project" value="UniProtKB-SubCell"/>
</dbReference>
<dbReference type="Proteomes" id="UP000326759">
    <property type="component" value="Unassembled WGS sequence"/>
</dbReference>
<evidence type="ECO:0000313" key="10">
    <source>
        <dbReference type="EMBL" id="KAB7494459.1"/>
    </source>
</evidence>
<keyword evidence="5" id="KW-0679">Respiratory chain</keyword>
<keyword evidence="8" id="KW-0496">Mitochondrion</keyword>
<evidence type="ECO:0000313" key="11">
    <source>
        <dbReference type="Proteomes" id="UP000326759"/>
    </source>
</evidence>
<reference evidence="10 11" key="1">
    <citation type="journal article" date="2019" name="PLoS Biol.">
        <title>Sex chromosomes control vertical transmission of feminizing Wolbachia symbionts in an isopod.</title>
        <authorList>
            <person name="Becking T."/>
            <person name="Chebbi M.A."/>
            <person name="Giraud I."/>
            <person name="Moumen B."/>
            <person name="Laverre T."/>
            <person name="Caubet Y."/>
            <person name="Peccoud J."/>
            <person name="Gilbert C."/>
            <person name="Cordaux R."/>
        </authorList>
    </citation>
    <scope>NUCLEOTIDE SEQUENCE [LARGE SCALE GENOMIC DNA]</scope>
    <source>
        <strain evidence="10">ANa2</strain>
        <tissue evidence="10">Whole body excluding digestive tract and cuticle</tissue>
    </source>
</reference>
<gene>
    <name evidence="10" type="primary">NDUBA</name>
    <name evidence="10" type="ORF">Anas_11913</name>
</gene>
<comment type="subcellular location">
    <subcellularLocation>
        <location evidence="1">Mitochondrion inner membrane</location>
        <topology evidence="1">Peripheral membrane protein</topology>
        <orientation evidence="1">Matrix side</orientation>
    </subcellularLocation>
</comment>
<evidence type="ECO:0000256" key="4">
    <source>
        <dbReference type="ARBA" id="ARBA00022448"/>
    </source>
</evidence>
<dbReference type="Pfam" id="PF10249">
    <property type="entry name" value="NDUFB10"/>
    <property type="match status" value="1"/>
</dbReference>
<protein>
    <recommendedName>
        <fullName evidence="3">NADH dehydrogenase [ubiquinone] 1 beta subcomplex subunit 10</fullName>
    </recommendedName>
</protein>
<name>A0A5N5SLJ6_9CRUS</name>
<keyword evidence="4" id="KW-0813">Transport</keyword>
<dbReference type="GO" id="GO:0045271">
    <property type="term" value="C:respiratory chain complex I"/>
    <property type="evidence" value="ECO:0007669"/>
    <property type="project" value="UniProtKB-ARBA"/>
</dbReference>
<sequence length="210" mass="24665">PPENKRAHKNLDEDIPGKGPLAEDSVFIGPLKTSNIKSAKMGVEDEYVDPNPLGKFLKSVSYIINAPVIWFRETIVVPNRPQYYWYHRKFRRVTTIDECYTDDIVCCTEAEEQFKRDKRIDAGVVNILRNRMEECNYYERPDHNRKCVKVTEDYNEAANNYFIKYGDLGAYGDVVDCYMKQKHRMIWERRHGKVGTGMRPREEWGKGTEE</sequence>
<evidence type="ECO:0000256" key="2">
    <source>
        <dbReference type="ARBA" id="ARBA00008317"/>
    </source>
</evidence>
<evidence type="ECO:0000256" key="8">
    <source>
        <dbReference type="ARBA" id="ARBA00023128"/>
    </source>
</evidence>
<dbReference type="InterPro" id="IPR019377">
    <property type="entry name" value="NADH_UbQ_OxRdtase_su10"/>
</dbReference>
<feature type="non-terminal residue" evidence="10">
    <location>
        <position position="1"/>
    </location>
</feature>
<accession>A0A5N5SLJ6</accession>
<dbReference type="PANTHER" id="PTHR13094:SF1">
    <property type="entry name" value="NADH DEHYDROGENASE [UBIQUINONE] 1 BETA SUBCOMPLEX SUBUNIT 10"/>
    <property type="match status" value="1"/>
</dbReference>
<dbReference type="OrthoDB" id="6017729at2759"/>
<proteinExistence type="inferred from homology"/>
<comment type="caution">
    <text evidence="10">The sequence shown here is derived from an EMBL/GenBank/DDBJ whole genome shotgun (WGS) entry which is preliminary data.</text>
</comment>
<keyword evidence="11" id="KW-1185">Reference proteome</keyword>
<evidence type="ECO:0000256" key="1">
    <source>
        <dbReference type="ARBA" id="ARBA00004443"/>
    </source>
</evidence>
<evidence type="ECO:0000256" key="7">
    <source>
        <dbReference type="ARBA" id="ARBA00022982"/>
    </source>
</evidence>
<keyword evidence="10" id="KW-0830">Ubiquinone</keyword>
<dbReference type="AlphaFoldDB" id="A0A5N5SLJ6"/>
<comment type="similarity">
    <text evidence="2">Belongs to the complex I NDUFB10 subunit family.</text>
</comment>
<evidence type="ECO:0000256" key="3">
    <source>
        <dbReference type="ARBA" id="ARBA00014109"/>
    </source>
</evidence>
<dbReference type="InterPro" id="IPR039993">
    <property type="entry name" value="NDUFB10"/>
</dbReference>
<evidence type="ECO:0000256" key="9">
    <source>
        <dbReference type="ARBA" id="ARBA00023136"/>
    </source>
</evidence>
<organism evidence="10 11">
    <name type="scientific">Armadillidium nasatum</name>
    <dbReference type="NCBI Taxonomy" id="96803"/>
    <lineage>
        <taxon>Eukaryota</taxon>
        <taxon>Metazoa</taxon>
        <taxon>Ecdysozoa</taxon>
        <taxon>Arthropoda</taxon>
        <taxon>Crustacea</taxon>
        <taxon>Multicrustacea</taxon>
        <taxon>Malacostraca</taxon>
        <taxon>Eumalacostraca</taxon>
        <taxon>Peracarida</taxon>
        <taxon>Isopoda</taxon>
        <taxon>Oniscidea</taxon>
        <taxon>Crinocheta</taxon>
        <taxon>Armadillidiidae</taxon>
        <taxon>Armadillidium</taxon>
    </lineage>
</organism>
<dbReference type="EMBL" id="SEYY01024015">
    <property type="protein sequence ID" value="KAB7494459.1"/>
    <property type="molecule type" value="Genomic_DNA"/>
</dbReference>
<keyword evidence="6" id="KW-0999">Mitochondrion inner membrane</keyword>
<dbReference type="PANTHER" id="PTHR13094">
    <property type="entry name" value="NADH-UBIQUINONE OXIDOREDUCTASE PDSW SUBUNIT"/>
    <property type="match status" value="1"/>
</dbReference>
<evidence type="ECO:0000256" key="5">
    <source>
        <dbReference type="ARBA" id="ARBA00022660"/>
    </source>
</evidence>
<evidence type="ECO:0000256" key="6">
    <source>
        <dbReference type="ARBA" id="ARBA00022792"/>
    </source>
</evidence>